<comment type="caution">
    <text evidence="2">The sequence shown here is derived from an EMBL/GenBank/DDBJ whole genome shotgun (WGS) entry which is preliminary data.</text>
</comment>
<feature type="transmembrane region" description="Helical" evidence="1">
    <location>
        <begin position="726"/>
        <end position="746"/>
    </location>
</feature>
<feature type="transmembrane region" description="Helical" evidence="1">
    <location>
        <begin position="786"/>
        <end position="806"/>
    </location>
</feature>
<feature type="transmembrane region" description="Helical" evidence="1">
    <location>
        <begin position="108"/>
        <end position="135"/>
    </location>
</feature>
<sequence>MGWFIQRHAYYIRSEDFVAFLTLMHLLCMVLTGYGVLRHCSDLFEIQNNIWAICLAALSFLSNLCAIKGRDAFFKWFLPFTLLFSLTCFITLSAYHGIIMVFVVHLPLVSFVLTGMPCCLIFIICVVAITIGALFHTALISSLYSDFHGHMSLYFLQNVAAWLRYPGARGFNIIALDSYIIAVQVIIGVLCYQRFIKLGRLIGFYRARPACHLGSFDAIRTLEEEFLPPQSTCDVAYVNSVRRASAPMHHASQPSIDSSSTEDSFFGPFTDITREHSPGRFPLEHIEPYRFNTLSMRAAAGVSLDTESMLHPLASGNLDMEEISKHYKSKGESYSMTLFRSCNGEDFMDSSADVRSFSTVSMDPGFSKSFDATWITRGASAPRVSSESGLPPFRARGSKLRSGDYYSTQFSHINSIDNMDPMTMKSRSLSPPAAVSVSARPVLLPSSDSGRLGSALYTDRLLDAGRTSYISLDSNVGAVPTLRQDSPTSLKVQPFGAPPFNVENIGFNTESESLKIGSFEGLGHIRPSEDLIPDYGNCIDAHVRILAPGSFPTSGHISNSSRACSESNDTEILTSSTTLNAIIRLMPRCSSRLAMRIVKLWKRACDAREVLRHYTWSPPVAMPATNFMGVFVHTRVEAWYVDWMHEFNMNFYYSTVKETLMIFLMGLMSDALVLVRMYSTLERDSDIEKLFSPVRILILVLRYALYPIGVLSVLGHRLFKQVKRDIFYLYRSFLIICLVNMCLTFADMWSWMSVFQAGYSLHTSLYMCSMLTTTSLLMFTRIPTILCLYALSFIIYSVLLCCAGYGLGHNILEILCHLVVATGCLVFCVRPIDINRRNLFCSYTLPYLLYFEAMRH</sequence>
<organism evidence="2 3">
    <name type="scientific">Babesia divergens</name>
    <dbReference type="NCBI Taxonomy" id="32595"/>
    <lineage>
        <taxon>Eukaryota</taxon>
        <taxon>Sar</taxon>
        <taxon>Alveolata</taxon>
        <taxon>Apicomplexa</taxon>
        <taxon>Aconoidasida</taxon>
        <taxon>Piroplasmida</taxon>
        <taxon>Babesiidae</taxon>
        <taxon>Babesia</taxon>
    </lineage>
</organism>
<proteinExistence type="predicted"/>
<evidence type="ECO:0000256" key="1">
    <source>
        <dbReference type="SAM" id="Phobius"/>
    </source>
</evidence>
<reference evidence="2" key="2">
    <citation type="submission" date="2021-05" db="EMBL/GenBank/DDBJ databases">
        <authorList>
            <person name="Pain A."/>
        </authorList>
    </citation>
    <scope>NUCLEOTIDE SEQUENCE</scope>
    <source>
        <strain evidence="2">1802A</strain>
    </source>
</reference>
<keyword evidence="3" id="KW-1185">Reference proteome</keyword>
<feature type="transmembrane region" description="Helical" evidence="1">
    <location>
        <begin position="76"/>
        <end position="102"/>
    </location>
</feature>
<dbReference type="AlphaFoldDB" id="A0AAD9GHM9"/>
<evidence type="ECO:0000313" key="3">
    <source>
        <dbReference type="Proteomes" id="UP001195914"/>
    </source>
</evidence>
<keyword evidence="1" id="KW-1133">Transmembrane helix</keyword>
<gene>
    <name evidence="2" type="ORF">X943_000950</name>
</gene>
<evidence type="ECO:0008006" key="4">
    <source>
        <dbReference type="Google" id="ProtNLM"/>
    </source>
</evidence>
<evidence type="ECO:0000313" key="2">
    <source>
        <dbReference type="EMBL" id="KAK1938403.1"/>
    </source>
</evidence>
<feature type="transmembrane region" description="Helical" evidence="1">
    <location>
        <begin position="171"/>
        <end position="192"/>
    </location>
</feature>
<dbReference type="Proteomes" id="UP001195914">
    <property type="component" value="Unassembled WGS sequence"/>
</dbReference>
<feature type="transmembrane region" description="Helical" evidence="1">
    <location>
        <begin position="17"/>
        <end position="37"/>
    </location>
</feature>
<dbReference type="EMBL" id="JAHBMH010000024">
    <property type="protein sequence ID" value="KAK1938403.1"/>
    <property type="molecule type" value="Genomic_DNA"/>
</dbReference>
<feature type="transmembrane region" description="Helical" evidence="1">
    <location>
        <begin position="659"/>
        <end position="678"/>
    </location>
</feature>
<keyword evidence="1" id="KW-0812">Transmembrane</keyword>
<name>A0AAD9GHM9_BABDI</name>
<reference evidence="2" key="1">
    <citation type="journal article" date="2014" name="Nucleic Acids Res.">
        <title>The evolutionary dynamics of variant antigen genes in Babesia reveal a history of genomic innovation underlying host-parasite interaction.</title>
        <authorList>
            <person name="Jackson A.P."/>
            <person name="Otto T.D."/>
            <person name="Darby A."/>
            <person name="Ramaprasad A."/>
            <person name="Xia D."/>
            <person name="Echaide I.E."/>
            <person name="Farber M."/>
            <person name="Gahlot S."/>
            <person name="Gamble J."/>
            <person name="Gupta D."/>
            <person name="Gupta Y."/>
            <person name="Jackson L."/>
            <person name="Malandrin L."/>
            <person name="Malas T.B."/>
            <person name="Moussa E."/>
            <person name="Nair M."/>
            <person name="Reid A.J."/>
            <person name="Sanders M."/>
            <person name="Sharma J."/>
            <person name="Tracey A."/>
            <person name="Quail M.A."/>
            <person name="Weir W."/>
            <person name="Wastling J.M."/>
            <person name="Hall N."/>
            <person name="Willadsen P."/>
            <person name="Lingelbach K."/>
            <person name="Shiels B."/>
            <person name="Tait A."/>
            <person name="Berriman M."/>
            <person name="Allred D.R."/>
            <person name="Pain A."/>
        </authorList>
    </citation>
    <scope>NUCLEOTIDE SEQUENCE</scope>
    <source>
        <strain evidence="2">1802A</strain>
    </source>
</reference>
<keyword evidence="1" id="KW-0472">Membrane</keyword>
<feature type="transmembrane region" description="Helical" evidence="1">
    <location>
        <begin position="758"/>
        <end position="779"/>
    </location>
</feature>
<protein>
    <recommendedName>
        <fullName evidence="4">Transmembrane protein</fullName>
    </recommendedName>
</protein>
<feature type="transmembrane region" description="Helical" evidence="1">
    <location>
        <begin position="812"/>
        <end position="829"/>
    </location>
</feature>
<feature type="transmembrane region" description="Helical" evidence="1">
    <location>
        <begin position="690"/>
        <end position="714"/>
    </location>
</feature>
<feature type="transmembrane region" description="Helical" evidence="1">
    <location>
        <begin position="49"/>
        <end position="67"/>
    </location>
</feature>
<accession>A0AAD9GHM9</accession>